<keyword evidence="4" id="KW-0547">Nucleotide-binding</keyword>
<dbReference type="InterPro" id="IPR046884">
    <property type="entry name" value="MnmA-like_central"/>
</dbReference>
<keyword evidence="2" id="KW-0808">Transferase</keyword>
<evidence type="ECO:0000256" key="3">
    <source>
        <dbReference type="ARBA" id="ARBA00022694"/>
    </source>
</evidence>
<keyword evidence="6" id="KW-0694">RNA-binding</keyword>
<dbReference type="SUPFAM" id="SSF52402">
    <property type="entry name" value="Adenine nucleotide alpha hydrolases-like"/>
    <property type="match status" value="1"/>
</dbReference>
<dbReference type="Pfam" id="PF03054">
    <property type="entry name" value="tRNA_Me_trans"/>
    <property type="match status" value="1"/>
</dbReference>
<protein>
    <submittedName>
        <fullName evidence="10">Uncharacterized protein</fullName>
    </submittedName>
</protein>
<dbReference type="AlphaFoldDB" id="X1HHU2"/>
<dbReference type="NCBIfam" id="TIGR00420">
    <property type="entry name" value="trmU"/>
    <property type="match status" value="1"/>
</dbReference>
<sequence>DARSVAEKLGIPFYVLNYEKEIEDVVIKYFCKEYLAGRTPNPCIVCNERIKFGSLLSKAKSLGAEFIATGHYARIENTSGRYLLKRGIDGKKEQSYFLFSLSQGQFCSILFPLGEYTKEDVRKIAKKFGLKVHDKPGSHEICFLGDTDYRKFLKSRFDADIFKPGIIVDNKCNILGKHEGVIFYTIGQRKGIGAQGKPFYVTDVDIKGNKLVIGEEKDIYRDEMTAENCNWIAIEKIKDKFEVEAAIRYNHIPAKATVFPLKDNKIKVKFEKPQRAITPGQAVVFYRG</sequence>
<reference evidence="10" key="1">
    <citation type="journal article" date="2014" name="Front. Microbiol.">
        <title>High frequency of phylogenetically diverse reductive dehalogenase-homologous genes in deep subseafloor sedimentary metagenomes.</title>
        <authorList>
            <person name="Kawai M."/>
            <person name="Futagami T."/>
            <person name="Toyoda A."/>
            <person name="Takaki Y."/>
            <person name="Nishi S."/>
            <person name="Hori S."/>
            <person name="Arai W."/>
            <person name="Tsubouchi T."/>
            <person name="Morono Y."/>
            <person name="Uchiyama I."/>
            <person name="Ito T."/>
            <person name="Fujiyama A."/>
            <person name="Inagaki F."/>
            <person name="Takami H."/>
        </authorList>
    </citation>
    <scope>NUCLEOTIDE SEQUENCE</scope>
    <source>
        <strain evidence="10">Expedition CK06-06</strain>
    </source>
</reference>
<dbReference type="CDD" id="cd01998">
    <property type="entry name" value="MnmA_TRMU-like"/>
    <property type="match status" value="1"/>
</dbReference>
<evidence type="ECO:0000313" key="10">
    <source>
        <dbReference type="EMBL" id="GAH56615.1"/>
    </source>
</evidence>
<name>X1HHU2_9ZZZZ</name>
<dbReference type="NCBIfam" id="NF001138">
    <property type="entry name" value="PRK00143.1"/>
    <property type="match status" value="1"/>
</dbReference>
<evidence type="ECO:0000256" key="2">
    <source>
        <dbReference type="ARBA" id="ARBA00022679"/>
    </source>
</evidence>
<feature type="domain" description="tRNA-specific 2-thiouridylase MnmA-like central" evidence="9">
    <location>
        <begin position="152"/>
        <end position="214"/>
    </location>
</feature>
<keyword evidence="5" id="KW-0067">ATP-binding</keyword>
<keyword evidence="7" id="KW-1015">Disulfide bond</keyword>
<proteinExistence type="predicted"/>
<evidence type="ECO:0000256" key="5">
    <source>
        <dbReference type="ARBA" id="ARBA00022840"/>
    </source>
</evidence>
<dbReference type="InterPro" id="IPR014729">
    <property type="entry name" value="Rossmann-like_a/b/a_fold"/>
</dbReference>
<dbReference type="PANTHER" id="PTHR11933:SF5">
    <property type="entry name" value="MITOCHONDRIAL TRNA-SPECIFIC 2-THIOURIDYLASE 1"/>
    <property type="match status" value="1"/>
</dbReference>
<dbReference type="Pfam" id="PF20259">
    <property type="entry name" value="tRNA_Me_trans_M"/>
    <property type="match status" value="1"/>
</dbReference>
<dbReference type="PANTHER" id="PTHR11933">
    <property type="entry name" value="TRNA 5-METHYLAMINOMETHYL-2-THIOURIDYLATE -METHYLTRANSFERASE"/>
    <property type="match status" value="1"/>
</dbReference>
<evidence type="ECO:0000259" key="8">
    <source>
        <dbReference type="Pfam" id="PF20258"/>
    </source>
</evidence>
<comment type="caution">
    <text evidence="10">The sequence shown here is derived from an EMBL/GenBank/DDBJ whole genome shotgun (WGS) entry which is preliminary data.</text>
</comment>
<evidence type="ECO:0000256" key="4">
    <source>
        <dbReference type="ARBA" id="ARBA00022741"/>
    </source>
</evidence>
<organism evidence="10">
    <name type="scientific">marine sediment metagenome</name>
    <dbReference type="NCBI Taxonomy" id="412755"/>
    <lineage>
        <taxon>unclassified sequences</taxon>
        <taxon>metagenomes</taxon>
        <taxon>ecological metagenomes</taxon>
    </lineage>
</organism>
<dbReference type="InterPro" id="IPR023382">
    <property type="entry name" value="MnmA-like_central_sf"/>
</dbReference>
<feature type="non-terminal residue" evidence="10">
    <location>
        <position position="288"/>
    </location>
</feature>
<dbReference type="GO" id="GO:0000049">
    <property type="term" value="F:tRNA binding"/>
    <property type="evidence" value="ECO:0007669"/>
    <property type="project" value="UniProtKB-KW"/>
</dbReference>
<dbReference type="Gene3D" id="3.40.50.620">
    <property type="entry name" value="HUPs"/>
    <property type="match status" value="1"/>
</dbReference>
<dbReference type="EMBL" id="BARU01019766">
    <property type="protein sequence ID" value="GAH56615.1"/>
    <property type="molecule type" value="Genomic_DNA"/>
</dbReference>
<dbReference type="Pfam" id="PF20258">
    <property type="entry name" value="tRNA_Me_trans_C"/>
    <property type="match status" value="1"/>
</dbReference>
<dbReference type="Gene3D" id="2.30.30.280">
    <property type="entry name" value="Adenine nucleotide alpha hydrolases-like domains"/>
    <property type="match status" value="1"/>
</dbReference>
<gene>
    <name evidence="10" type="ORF">S03H2_32531</name>
</gene>
<evidence type="ECO:0000259" key="9">
    <source>
        <dbReference type="Pfam" id="PF20259"/>
    </source>
</evidence>
<dbReference type="InterPro" id="IPR046885">
    <property type="entry name" value="MnmA-like_C"/>
</dbReference>
<accession>X1HHU2</accession>
<evidence type="ECO:0000256" key="6">
    <source>
        <dbReference type="ARBA" id="ARBA00022884"/>
    </source>
</evidence>
<dbReference type="GO" id="GO:0005524">
    <property type="term" value="F:ATP binding"/>
    <property type="evidence" value="ECO:0007669"/>
    <property type="project" value="UniProtKB-KW"/>
</dbReference>
<dbReference type="InterPro" id="IPR004506">
    <property type="entry name" value="MnmA-like"/>
</dbReference>
<feature type="non-terminal residue" evidence="10">
    <location>
        <position position="1"/>
    </location>
</feature>
<evidence type="ECO:0000256" key="1">
    <source>
        <dbReference type="ARBA" id="ARBA00022555"/>
    </source>
</evidence>
<keyword evidence="1" id="KW-0820">tRNA-binding</keyword>
<evidence type="ECO:0000256" key="7">
    <source>
        <dbReference type="ARBA" id="ARBA00023157"/>
    </source>
</evidence>
<feature type="domain" description="tRNA-specific 2-thiouridylase MnmA-like C-terminal" evidence="8">
    <location>
        <begin position="221"/>
        <end position="288"/>
    </location>
</feature>
<dbReference type="Gene3D" id="2.40.30.10">
    <property type="entry name" value="Translation factors"/>
    <property type="match status" value="1"/>
</dbReference>
<dbReference type="GO" id="GO:0002143">
    <property type="term" value="P:tRNA wobble position uridine thiolation"/>
    <property type="evidence" value="ECO:0007669"/>
    <property type="project" value="TreeGrafter"/>
</dbReference>
<dbReference type="GO" id="GO:0016783">
    <property type="term" value="F:sulfurtransferase activity"/>
    <property type="evidence" value="ECO:0007669"/>
    <property type="project" value="InterPro"/>
</dbReference>
<keyword evidence="3" id="KW-0819">tRNA processing</keyword>